<dbReference type="InterPro" id="IPR025870">
    <property type="entry name" value="Glyoxalase-like_dom"/>
</dbReference>
<evidence type="ECO:0000313" key="2">
    <source>
        <dbReference type="EMBL" id="MCV2869481.1"/>
    </source>
</evidence>
<sequence>MDALPRRAGGEVLYLDHIAIAGSTLEDAVDHVEMALGCALGPIGKHAHMGTQNRLLGLGPDVYLEAIAIDPVAPAPSFPRWFRLDEFSGPPRLTNWILRTDDLDAALAAAPAGAGVATRLARGEFHWRMGIPADGRLPYDDAFPALIEWKGGLKPQDRLPDAGFRLTRLEVAHPEARALCEALPLRDPRVVILPGSRAIRATFSTPHGERSLE</sequence>
<gene>
    <name evidence="2" type="ORF">OEW28_12675</name>
</gene>
<evidence type="ECO:0000313" key="3">
    <source>
        <dbReference type="Proteomes" id="UP001652542"/>
    </source>
</evidence>
<dbReference type="InterPro" id="IPR029068">
    <property type="entry name" value="Glyas_Bleomycin-R_OHBP_Dase"/>
</dbReference>
<comment type="caution">
    <text evidence="2">The sequence shown here is derived from an EMBL/GenBank/DDBJ whole genome shotgun (WGS) entry which is preliminary data.</text>
</comment>
<protein>
    <submittedName>
        <fullName evidence="2">VOC family protein</fullName>
    </submittedName>
</protein>
<keyword evidence="3" id="KW-1185">Reference proteome</keyword>
<reference evidence="2 3" key="1">
    <citation type="submission" date="2022-10" db="EMBL/GenBank/DDBJ databases">
        <title>Defluviimonas sp. nov., isolated from ocean surface water.</title>
        <authorList>
            <person name="He W."/>
            <person name="Wang L."/>
            <person name="Zhang D.-F."/>
        </authorList>
    </citation>
    <scope>NUCLEOTIDE SEQUENCE [LARGE SCALE GENOMIC DNA]</scope>
    <source>
        <strain evidence="2 3">WL0002</strain>
    </source>
</reference>
<dbReference type="Pfam" id="PF13468">
    <property type="entry name" value="Glyoxalase_3"/>
    <property type="match status" value="1"/>
</dbReference>
<dbReference type="Gene3D" id="3.10.180.10">
    <property type="entry name" value="2,3-Dihydroxybiphenyl 1,2-Dioxygenase, domain 1"/>
    <property type="match status" value="1"/>
</dbReference>
<dbReference type="EMBL" id="JAOWKY010000003">
    <property type="protein sequence ID" value="MCV2869481.1"/>
    <property type="molecule type" value="Genomic_DNA"/>
</dbReference>
<name>A0ABT2ZEG4_9RHOB</name>
<feature type="domain" description="Glyoxalase-like" evidence="1">
    <location>
        <begin position="15"/>
        <end position="183"/>
    </location>
</feature>
<accession>A0ABT2ZEG4</accession>
<dbReference type="Proteomes" id="UP001652542">
    <property type="component" value="Unassembled WGS sequence"/>
</dbReference>
<proteinExistence type="predicted"/>
<evidence type="ECO:0000259" key="1">
    <source>
        <dbReference type="Pfam" id="PF13468"/>
    </source>
</evidence>
<dbReference type="RefSeq" id="WP_263735137.1">
    <property type="nucleotide sequence ID" value="NZ_JAOWKY010000003.1"/>
</dbReference>
<organism evidence="2 3">
    <name type="scientific">Albidovulum marisflavi</name>
    <dbReference type="NCBI Taxonomy" id="2984159"/>
    <lineage>
        <taxon>Bacteria</taxon>
        <taxon>Pseudomonadati</taxon>
        <taxon>Pseudomonadota</taxon>
        <taxon>Alphaproteobacteria</taxon>
        <taxon>Rhodobacterales</taxon>
        <taxon>Paracoccaceae</taxon>
        <taxon>Albidovulum</taxon>
    </lineage>
</organism>